<keyword evidence="6" id="KW-0597">Phosphoprotein</keyword>
<organism evidence="10 11">
    <name type="scientific">Paenibacillus motobuensis</name>
    <dbReference type="NCBI Taxonomy" id="295324"/>
    <lineage>
        <taxon>Bacteria</taxon>
        <taxon>Bacillati</taxon>
        <taxon>Bacillota</taxon>
        <taxon>Bacilli</taxon>
        <taxon>Bacillales</taxon>
        <taxon>Paenibacillaceae</taxon>
        <taxon>Paenibacillus</taxon>
    </lineage>
</organism>
<evidence type="ECO:0000259" key="8">
    <source>
        <dbReference type="PROSITE" id="PS50110"/>
    </source>
</evidence>
<dbReference type="PANTHER" id="PTHR35807">
    <property type="entry name" value="TRANSCRIPTIONAL REGULATOR REDD-RELATED"/>
    <property type="match status" value="1"/>
</dbReference>
<dbReference type="InterPro" id="IPR051677">
    <property type="entry name" value="AfsR-DnrI-RedD_regulator"/>
</dbReference>
<reference evidence="10 11" key="1">
    <citation type="journal article" date="2019" name="Int. J. Syst. Evol. Microbiol.">
        <title>The Global Catalogue of Microorganisms (GCM) 10K type strain sequencing project: providing services to taxonomists for standard genome sequencing and annotation.</title>
        <authorList>
            <consortium name="The Broad Institute Genomics Platform"/>
            <consortium name="The Broad Institute Genome Sequencing Center for Infectious Disease"/>
            <person name="Wu L."/>
            <person name="Ma J."/>
        </authorList>
    </citation>
    <scope>NUCLEOTIDE SEQUENCE [LARGE SCALE GENOMIC DNA]</scope>
    <source>
        <strain evidence="10 11">JCM 12774</strain>
    </source>
</reference>
<feature type="domain" description="OmpR/PhoB-type" evidence="9">
    <location>
        <begin position="123"/>
        <end position="227"/>
    </location>
</feature>
<keyword evidence="4 7" id="KW-0238">DNA-binding</keyword>
<dbReference type="Gene3D" id="3.40.50.2300">
    <property type="match status" value="1"/>
</dbReference>
<dbReference type="InterPro" id="IPR011990">
    <property type="entry name" value="TPR-like_helical_dom_sf"/>
</dbReference>
<protein>
    <submittedName>
        <fullName evidence="10">Response regulator</fullName>
    </submittedName>
</protein>
<evidence type="ECO:0000256" key="4">
    <source>
        <dbReference type="ARBA" id="ARBA00023125"/>
    </source>
</evidence>
<keyword evidence="3" id="KW-0805">Transcription regulation</keyword>
<gene>
    <name evidence="10" type="ORF">GCM10008933_03230</name>
</gene>
<proteinExistence type="inferred from homology"/>
<evidence type="ECO:0000256" key="1">
    <source>
        <dbReference type="ARBA" id="ARBA00005820"/>
    </source>
</evidence>
<dbReference type="SUPFAM" id="SSF52172">
    <property type="entry name" value="CheY-like"/>
    <property type="match status" value="1"/>
</dbReference>
<dbReference type="Pfam" id="PF03704">
    <property type="entry name" value="BTAD"/>
    <property type="match status" value="1"/>
</dbReference>
<evidence type="ECO:0000256" key="2">
    <source>
        <dbReference type="ARBA" id="ARBA00023012"/>
    </source>
</evidence>
<dbReference type="Gene3D" id="1.10.10.10">
    <property type="entry name" value="Winged helix-like DNA-binding domain superfamily/Winged helix DNA-binding domain"/>
    <property type="match status" value="1"/>
</dbReference>
<evidence type="ECO:0000256" key="6">
    <source>
        <dbReference type="PROSITE-ProRule" id="PRU00169"/>
    </source>
</evidence>
<dbReference type="InterPro" id="IPR001789">
    <property type="entry name" value="Sig_transdc_resp-reg_receiver"/>
</dbReference>
<evidence type="ECO:0000256" key="7">
    <source>
        <dbReference type="PROSITE-ProRule" id="PRU01091"/>
    </source>
</evidence>
<dbReference type="SUPFAM" id="SSF48452">
    <property type="entry name" value="TPR-like"/>
    <property type="match status" value="1"/>
</dbReference>
<dbReference type="PANTHER" id="PTHR35807:SF2">
    <property type="entry name" value="TRANSCRIPTIONAL ACTIVATOR DOMAIN"/>
    <property type="match status" value="1"/>
</dbReference>
<dbReference type="InterPro" id="IPR016032">
    <property type="entry name" value="Sig_transdc_resp-reg_C-effctor"/>
</dbReference>
<evidence type="ECO:0000256" key="5">
    <source>
        <dbReference type="ARBA" id="ARBA00023163"/>
    </source>
</evidence>
<name>A0ABN0XXR7_9BACL</name>
<sequence>MRMILVDDEKLALEFLERQLSKVGDIEIVGKYTDPLIARDEILHRDVDAVFLDISLPELDGIRLADQLLEKKPNLNIIFVTAYNEYAVQAFDLNALDYIVKPVQTERLVKTLDRIRQRMNLRANMHVIHSGDIYLNVFRQVSVGEIGNMSLLQWRTSKAQELFLYLLQHREQLVRKSVLIDLLWQDHDSEKIYSQLYTTVYHIRKALEPYKDRFQIANTTDGYVLRLNQIVLDINEWDRRIGTLPPLTADSIDTYQELIKLYTGDYLQEYDYWWAESERQRYKSQWLKLSYDIGDWYYQNGALEQAAASYLNIIFHDTLEERAYYQLMVIYSEQQPAMVHRQYQSLQSVLEEELGEAPSDYITEWYQMWQESNQIVKH</sequence>
<dbReference type="InterPro" id="IPR001867">
    <property type="entry name" value="OmpR/PhoB-type_DNA-bd"/>
</dbReference>
<dbReference type="RefSeq" id="WP_343856675.1">
    <property type="nucleotide sequence ID" value="NZ_BAAACX010000004.1"/>
</dbReference>
<evidence type="ECO:0000256" key="3">
    <source>
        <dbReference type="ARBA" id="ARBA00023015"/>
    </source>
</evidence>
<dbReference type="InterPro" id="IPR005158">
    <property type="entry name" value="BTAD"/>
</dbReference>
<dbReference type="Pfam" id="PF00072">
    <property type="entry name" value="Response_reg"/>
    <property type="match status" value="1"/>
</dbReference>
<keyword evidence="2" id="KW-0902">Two-component regulatory system</keyword>
<evidence type="ECO:0000259" key="9">
    <source>
        <dbReference type="PROSITE" id="PS51755"/>
    </source>
</evidence>
<evidence type="ECO:0000313" key="10">
    <source>
        <dbReference type="EMBL" id="GAA0375455.1"/>
    </source>
</evidence>
<dbReference type="Gene3D" id="1.25.40.10">
    <property type="entry name" value="Tetratricopeptide repeat domain"/>
    <property type="match status" value="1"/>
</dbReference>
<comment type="caution">
    <text evidence="10">The sequence shown here is derived from an EMBL/GenBank/DDBJ whole genome shotgun (WGS) entry which is preliminary data.</text>
</comment>
<dbReference type="SMART" id="SM01043">
    <property type="entry name" value="BTAD"/>
    <property type="match status" value="1"/>
</dbReference>
<dbReference type="SUPFAM" id="SSF46894">
    <property type="entry name" value="C-terminal effector domain of the bipartite response regulators"/>
    <property type="match status" value="1"/>
</dbReference>
<dbReference type="PROSITE" id="PS51755">
    <property type="entry name" value="OMPR_PHOB"/>
    <property type="match status" value="1"/>
</dbReference>
<accession>A0ABN0XXR7</accession>
<keyword evidence="11" id="KW-1185">Reference proteome</keyword>
<dbReference type="Proteomes" id="UP001500340">
    <property type="component" value="Unassembled WGS sequence"/>
</dbReference>
<dbReference type="InterPro" id="IPR011006">
    <property type="entry name" value="CheY-like_superfamily"/>
</dbReference>
<dbReference type="EMBL" id="BAAACX010000004">
    <property type="protein sequence ID" value="GAA0375455.1"/>
    <property type="molecule type" value="Genomic_DNA"/>
</dbReference>
<comment type="similarity">
    <text evidence="1">Belongs to the AfsR/DnrI/RedD regulatory family.</text>
</comment>
<feature type="DNA-binding region" description="OmpR/PhoB-type" evidence="7">
    <location>
        <begin position="123"/>
        <end position="227"/>
    </location>
</feature>
<feature type="domain" description="Response regulatory" evidence="8">
    <location>
        <begin position="2"/>
        <end position="116"/>
    </location>
</feature>
<evidence type="ECO:0000313" key="11">
    <source>
        <dbReference type="Proteomes" id="UP001500340"/>
    </source>
</evidence>
<dbReference type="SMART" id="SM00448">
    <property type="entry name" value="REC"/>
    <property type="match status" value="1"/>
</dbReference>
<dbReference type="PROSITE" id="PS50110">
    <property type="entry name" value="RESPONSE_REGULATORY"/>
    <property type="match status" value="1"/>
</dbReference>
<dbReference type="InterPro" id="IPR036388">
    <property type="entry name" value="WH-like_DNA-bd_sf"/>
</dbReference>
<feature type="modified residue" description="4-aspartylphosphate" evidence="6">
    <location>
        <position position="53"/>
    </location>
</feature>
<keyword evidence="5" id="KW-0804">Transcription</keyword>